<evidence type="ECO:0000313" key="5">
    <source>
        <dbReference type="EMBL" id="MBK7956083.1"/>
    </source>
</evidence>
<comment type="similarity">
    <text evidence="1">Belongs to the arsA ATPase family.</text>
</comment>
<dbReference type="AlphaFoldDB" id="A0A935W6K0"/>
<name>A0A935W6K0_9PROT</name>
<protein>
    <recommendedName>
        <fullName evidence="3">arsenite-transporting ATPase</fullName>
        <ecNumber evidence="3">7.3.2.7</ecNumber>
    </recommendedName>
</protein>
<dbReference type="InterPro" id="IPR016300">
    <property type="entry name" value="ATPase_ArsA/GET3"/>
</dbReference>
<comment type="caution">
    <text evidence="5">The sequence shown here is derived from an EMBL/GenBank/DDBJ whole genome shotgun (WGS) entry which is preliminary data.</text>
</comment>
<sequence>MTAEHRIVFVTGKGGVGKSSVAAASALQFARRGQSVLLVEFGKRSFFGPFLGLEVGNDTVQWRPRIGVACWDVEEALREYISHYLVFKSAATKILSNTVMKALVGAAPGLGEIAILGKLTAPRLHAWYKRDVDVVVVDAYATGQFMTLLRAPRGLAGTAAGGPLHRQTVAMTKLLSDPKLCEYRMVTLAEEMPVAEACEMFVDIQTETGLQPRLYCNRMLDLPPLAKPQSFASAGPFLEQMQSLATRQKLSLKRLSQTGAKAVHTLPMVPMLNVVTLLERLADALELAEVAQDAAP</sequence>
<dbReference type="EC" id="7.3.2.7" evidence="3"/>
<reference evidence="5 6" key="1">
    <citation type="submission" date="2020-10" db="EMBL/GenBank/DDBJ databases">
        <title>Connecting structure to function with the recovery of over 1000 high-quality activated sludge metagenome-assembled genomes encoding full-length rRNA genes using long-read sequencing.</title>
        <authorList>
            <person name="Singleton C.M."/>
            <person name="Petriglieri F."/>
            <person name="Kristensen J.M."/>
            <person name="Kirkegaard R.H."/>
            <person name="Michaelsen T.Y."/>
            <person name="Andersen M.H."/>
            <person name="Karst S.M."/>
            <person name="Dueholm M.S."/>
            <person name="Nielsen P.H."/>
            <person name="Albertsen M."/>
        </authorList>
    </citation>
    <scope>NUCLEOTIDE SEQUENCE [LARGE SCALE GENOMIC DNA]</scope>
    <source>
        <strain evidence="5">Fred_18-Q3-R57-64_BAT3C.720</strain>
    </source>
</reference>
<accession>A0A935W6K0</accession>
<feature type="domain" description="ArsA/GET3 Anion-transporting ATPase-like" evidence="4">
    <location>
        <begin position="5"/>
        <end position="154"/>
    </location>
</feature>
<dbReference type="SUPFAM" id="SSF52540">
    <property type="entry name" value="P-loop containing nucleoside triphosphate hydrolases"/>
    <property type="match status" value="1"/>
</dbReference>
<dbReference type="PANTHER" id="PTHR10803">
    <property type="entry name" value="ARSENICAL PUMP-DRIVING ATPASE ARSENITE-TRANSLOCATING ATPASE"/>
    <property type="match status" value="1"/>
</dbReference>
<dbReference type="GO" id="GO:0005524">
    <property type="term" value="F:ATP binding"/>
    <property type="evidence" value="ECO:0007669"/>
    <property type="project" value="InterPro"/>
</dbReference>
<evidence type="ECO:0000256" key="2">
    <source>
        <dbReference type="ARBA" id="ARBA00052296"/>
    </source>
</evidence>
<dbReference type="Proteomes" id="UP000706151">
    <property type="component" value="Unassembled WGS sequence"/>
</dbReference>
<dbReference type="PANTHER" id="PTHR10803:SF3">
    <property type="entry name" value="ATPASE GET3"/>
    <property type="match status" value="1"/>
</dbReference>
<dbReference type="Pfam" id="PF02374">
    <property type="entry name" value="ArsA_ATPase"/>
    <property type="match status" value="1"/>
</dbReference>
<dbReference type="Gene3D" id="3.40.50.300">
    <property type="entry name" value="P-loop containing nucleotide triphosphate hydrolases"/>
    <property type="match status" value="1"/>
</dbReference>
<dbReference type="InterPro" id="IPR027417">
    <property type="entry name" value="P-loop_NTPase"/>
</dbReference>
<evidence type="ECO:0000259" key="4">
    <source>
        <dbReference type="Pfam" id="PF02374"/>
    </source>
</evidence>
<dbReference type="GO" id="GO:0015446">
    <property type="term" value="F:ATPase-coupled arsenite transmembrane transporter activity"/>
    <property type="evidence" value="ECO:0007669"/>
    <property type="project" value="UniProtKB-EC"/>
</dbReference>
<dbReference type="EMBL" id="JADJOT010000011">
    <property type="protein sequence ID" value="MBK7956083.1"/>
    <property type="molecule type" value="Genomic_DNA"/>
</dbReference>
<gene>
    <name evidence="5" type="ORF">IPK02_20220</name>
</gene>
<evidence type="ECO:0000256" key="1">
    <source>
        <dbReference type="ARBA" id="ARBA00011040"/>
    </source>
</evidence>
<proteinExistence type="inferred from homology"/>
<dbReference type="InterPro" id="IPR025723">
    <property type="entry name" value="ArsA/GET3_ATPase-like"/>
</dbReference>
<evidence type="ECO:0000313" key="6">
    <source>
        <dbReference type="Proteomes" id="UP000706151"/>
    </source>
</evidence>
<organism evidence="5 6">
    <name type="scientific">Candidatus Accumulibacter affinis</name>
    <dbReference type="NCBI Taxonomy" id="2954384"/>
    <lineage>
        <taxon>Bacteria</taxon>
        <taxon>Pseudomonadati</taxon>
        <taxon>Pseudomonadota</taxon>
        <taxon>Betaproteobacteria</taxon>
        <taxon>Candidatus Accumulibacter</taxon>
    </lineage>
</organism>
<evidence type="ECO:0000256" key="3">
    <source>
        <dbReference type="ARBA" id="ARBA00066752"/>
    </source>
</evidence>
<dbReference type="GO" id="GO:0016887">
    <property type="term" value="F:ATP hydrolysis activity"/>
    <property type="evidence" value="ECO:0007669"/>
    <property type="project" value="InterPro"/>
</dbReference>
<comment type="catalytic activity">
    <reaction evidence="2">
        <text>arsenite(in) + ATP + H2O = arsenite(out) + ADP + phosphate + H(+)</text>
        <dbReference type="Rhea" id="RHEA:11348"/>
        <dbReference type="ChEBI" id="CHEBI:15377"/>
        <dbReference type="ChEBI" id="CHEBI:15378"/>
        <dbReference type="ChEBI" id="CHEBI:29242"/>
        <dbReference type="ChEBI" id="CHEBI:30616"/>
        <dbReference type="ChEBI" id="CHEBI:43474"/>
        <dbReference type="ChEBI" id="CHEBI:456216"/>
        <dbReference type="EC" id="7.3.2.7"/>
    </reaction>
</comment>